<dbReference type="NCBIfam" id="NF004162">
    <property type="entry name" value="PRK05627.1-5"/>
    <property type="match status" value="1"/>
</dbReference>
<dbReference type="PANTHER" id="PTHR22749:SF6">
    <property type="entry name" value="RIBOFLAVIN KINASE"/>
    <property type="match status" value="1"/>
</dbReference>
<evidence type="ECO:0000256" key="2">
    <source>
        <dbReference type="ARBA" id="ARBA00004726"/>
    </source>
</evidence>
<dbReference type="NCBIfam" id="TIGR00083">
    <property type="entry name" value="ribF"/>
    <property type="match status" value="1"/>
</dbReference>
<evidence type="ECO:0000256" key="4">
    <source>
        <dbReference type="ARBA" id="ARBA00022630"/>
    </source>
</evidence>
<dbReference type="NCBIfam" id="NF004160">
    <property type="entry name" value="PRK05627.1-3"/>
    <property type="match status" value="1"/>
</dbReference>
<dbReference type="EMBL" id="CP002305">
    <property type="protein sequence ID" value="ADQ15855.1"/>
    <property type="molecule type" value="Genomic_DNA"/>
</dbReference>
<protein>
    <recommendedName>
        <fullName evidence="15">Riboflavin biosynthesis protein</fullName>
    </recommendedName>
    <domain>
        <recommendedName>
            <fullName evidence="15">Riboflavin kinase</fullName>
            <ecNumber evidence="15">2.7.1.26</ecNumber>
        </recommendedName>
        <alternativeName>
            <fullName evidence="15">Flavokinase</fullName>
        </alternativeName>
    </domain>
    <domain>
        <recommendedName>
            <fullName evidence="15">FMN adenylyltransferase</fullName>
            <ecNumber evidence="15">2.7.7.2</ecNumber>
        </recommendedName>
        <alternativeName>
            <fullName evidence="15">FAD pyrophosphorylase</fullName>
        </alternativeName>
        <alternativeName>
            <fullName evidence="15">FAD synthase</fullName>
        </alternativeName>
    </domain>
</protein>
<comment type="pathway">
    <text evidence="3 15">Cofactor biosynthesis; FMN biosynthesis; FMN from riboflavin (ATP route): step 1/1.</text>
</comment>
<evidence type="ECO:0000256" key="9">
    <source>
        <dbReference type="ARBA" id="ARBA00022777"/>
    </source>
</evidence>
<dbReference type="FunFam" id="3.40.50.620:FF:000021">
    <property type="entry name" value="Riboflavin biosynthesis protein"/>
    <property type="match status" value="1"/>
</dbReference>
<comment type="function">
    <text evidence="1">Catalyzes the phosphorylation of riboflavin to FMN followed by the adenylation of FMN to FAD.</text>
</comment>
<dbReference type="GO" id="GO:0009231">
    <property type="term" value="P:riboflavin biosynthetic process"/>
    <property type="evidence" value="ECO:0007669"/>
    <property type="project" value="InterPro"/>
</dbReference>
<keyword evidence="10 15" id="KW-0274">FAD</keyword>
<dbReference type="EC" id="2.7.7.2" evidence="15"/>
<comment type="pathway">
    <text evidence="2 15">Cofactor biosynthesis; FAD biosynthesis; FAD from FMN: step 1/1.</text>
</comment>
<proteinExistence type="inferred from homology"/>
<gene>
    <name evidence="17" type="ordered locus">Lbys_0059</name>
</gene>
<dbReference type="OrthoDB" id="9803667at2"/>
<evidence type="ECO:0000313" key="17">
    <source>
        <dbReference type="EMBL" id="ADQ15855.1"/>
    </source>
</evidence>
<comment type="catalytic activity">
    <reaction evidence="13 15">
        <text>riboflavin + ATP = FMN + ADP + H(+)</text>
        <dbReference type="Rhea" id="RHEA:14357"/>
        <dbReference type="ChEBI" id="CHEBI:15378"/>
        <dbReference type="ChEBI" id="CHEBI:30616"/>
        <dbReference type="ChEBI" id="CHEBI:57986"/>
        <dbReference type="ChEBI" id="CHEBI:58210"/>
        <dbReference type="ChEBI" id="CHEBI:456216"/>
        <dbReference type="EC" id="2.7.1.26"/>
    </reaction>
</comment>
<evidence type="ECO:0000256" key="8">
    <source>
        <dbReference type="ARBA" id="ARBA00022741"/>
    </source>
</evidence>
<sequence>MKIYHNLKDFQPKGNAVVTTGTFDGVHLGHKKIIKRLIEKAKEIGGESVLLTFWPHPKLVLSPDSHTRVTRILSTIEEKTELLETLGLDHLVILPFTREFSELSCEKYIEEVLISGFGTKAMVIGYDHRFGKNREGGIDYLIQHSERFKIEIEEINRQEIDNITISSTKIRKAIEEGDIQTANELLGRNYDFCGTVVKGRQLGRQIGYPTANVQTQNEFKLIPKNGVYAVYAWVRGQKFGGVMNIGVRPTVEGKGITQEVYIFDFSDDIYGESVKVEIVDFIREEQKFDSIEALIQQIKQDVIASQRILQL</sequence>
<keyword evidence="11 15" id="KW-0067">ATP-binding</keyword>
<dbReference type="PANTHER" id="PTHR22749">
    <property type="entry name" value="RIBOFLAVIN KINASE/FMN ADENYLYLTRANSFERASE"/>
    <property type="match status" value="1"/>
</dbReference>
<evidence type="ECO:0000256" key="5">
    <source>
        <dbReference type="ARBA" id="ARBA00022643"/>
    </source>
</evidence>
<dbReference type="InterPro" id="IPR002606">
    <property type="entry name" value="Riboflavin_kinase_bac"/>
</dbReference>
<dbReference type="CDD" id="cd02064">
    <property type="entry name" value="FAD_synthetase_N"/>
    <property type="match status" value="1"/>
</dbReference>
<dbReference type="RefSeq" id="WP_013406913.1">
    <property type="nucleotide sequence ID" value="NC_014655.1"/>
</dbReference>
<dbReference type="GO" id="GO:0003919">
    <property type="term" value="F:FMN adenylyltransferase activity"/>
    <property type="evidence" value="ECO:0007669"/>
    <property type="project" value="UniProtKB-UniRule"/>
</dbReference>
<evidence type="ECO:0000256" key="6">
    <source>
        <dbReference type="ARBA" id="ARBA00022679"/>
    </source>
</evidence>
<dbReference type="GO" id="GO:0006747">
    <property type="term" value="P:FAD biosynthetic process"/>
    <property type="evidence" value="ECO:0007669"/>
    <property type="project" value="UniProtKB-UniRule"/>
</dbReference>
<keyword evidence="7 15" id="KW-0548">Nucleotidyltransferase</keyword>
<reference key="1">
    <citation type="submission" date="2010-11" db="EMBL/GenBank/DDBJ databases">
        <title>The complete genome of Leadbetterella byssophila DSM 17132.</title>
        <authorList>
            <consortium name="US DOE Joint Genome Institute (JGI-PGF)"/>
            <person name="Lucas S."/>
            <person name="Copeland A."/>
            <person name="Lapidus A."/>
            <person name="Glavina del Rio T."/>
            <person name="Dalin E."/>
            <person name="Tice H."/>
            <person name="Bruce D."/>
            <person name="Goodwin L."/>
            <person name="Pitluck S."/>
            <person name="Kyrpides N."/>
            <person name="Mavromatis K."/>
            <person name="Ivanova N."/>
            <person name="Teshima H."/>
            <person name="Brettin T."/>
            <person name="Detter J.C."/>
            <person name="Han C."/>
            <person name="Tapia R."/>
            <person name="Land M."/>
            <person name="Hauser L."/>
            <person name="Markowitz V."/>
            <person name="Cheng J.-F."/>
            <person name="Hugenholtz P."/>
            <person name="Woyke T."/>
            <person name="Wu D."/>
            <person name="Tindall B."/>
            <person name="Pomrenke H.G."/>
            <person name="Brambilla E."/>
            <person name="Klenk H.-P."/>
            <person name="Eisen J.A."/>
        </authorList>
    </citation>
    <scope>NUCLEOTIDE SEQUENCE [LARGE SCALE GENOMIC DNA]</scope>
    <source>
        <strain>DSM 17132</strain>
    </source>
</reference>
<dbReference type="eggNOG" id="COG0196">
    <property type="taxonomic scope" value="Bacteria"/>
</dbReference>
<dbReference type="STRING" id="649349.Lbys_0059"/>
<dbReference type="GO" id="GO:0005524">
    <property type="term" value="F:ATP binding"/>
    <property type="evidence" value="ECO:0007669"/>
    <property type="project" value="UniProtKB-UniRule"/>
</dbReference>
<dbReference type="SUPFAM" id="SSF52374">
    <property type="entry name" value="Nucleotidylyl transferase"/>
    <property type="match status" value="1"/>
</dbReference>
<dbReference type="InterPro" id="IPR023468">
    <property type="entry name" value="Riboflavin_kinase"/>
</dbReference>
<evidence type="ECO:0000256" key="1">
    <source>
        <dbReference type="ARBA" id="ARBA00002121"/>
    </source>
</evidence>
<dbReference type="AlphaFoldDB" id="E4RS39"/>
<keyword evidence="12" id="KW-0511">Multifunctional enzyme</keyword>
<feature type="domain" description="Riboflavin kinase" evidence="16">
    <location>
        <begin position="185"/>
        <end position="310"/>
    </location>
</feature>
<dbReference type="UniPathway" id="UPA00277">
    <property type="reaction ID" value="UER00407"/>
</dbReference>
<keyword evidence="8 15" id="KW-0547">Nucleotide-binding</keyword>
<dbReference type="GO" id="GO:0008531">
    <property type="term" value="F:riboflavin kinase activity"/>
    <property type="evidence" value="ECO:0007669"/>
    <property type="project" value="UniProtKB-UniRule"/>
</dbReference>
<dbReference type="SMART" id="SM00904">
    <property type="entry name" value="Flavokinase"/>
    <property type="match status" value="1"/>
</dbReference>
<evidence type="ECO:0000313" key="18">
    <source>
        <dbReference type="Proteomes" id="UP000007435"/>
    </source>
</evidence>
<dbReference type="HOGENOM" id="CLU_048437_0_2_10"/>
<name>E4RS39_LEAB4</name>
<dbReference type="PIRSF" id="PIRSF004491">
    <property type="entry name" value="FAD_Synth"/>
    <property type="match status" value="1"/>
</dbReference>
<evidence type="ECO:0000256" key="14">
    <source>
        <dbReference type="ARBA" id="ARBA00049494"/>
    </source>
</evidence>
<keyword evidence="9 15" id="KW-0418">Kinase</keyword>
<keyword evidence="4 15" id="KW-0285">Flavoprotein</keyword>
<dbReference type="Gene3D" id="2.40.30.30">
    <property type="entry name" value="Riboflavin kinase-like"/>
    <property type="match status" value="1"/>
</dbReference>
<evidence type="ECO:0000256" key="7">
    <source>
        <dbReference type="ARBA" id="ARBA00022695"/>
    </source>
</evidence>
<evidence type="ECO:0000256" key="12">
    <source>
        <dbReference type="ARBA" id="ARBA00023268"/>
    </source>
</evidence>
<evidence type="ECO:0000256" key="15">
    <source>
        <dbReference type="PIRNR" id="PIRNR004491"/>
    </source>
</evidence>
<comment type="similarity">
    <text evidence="15">Belongs to the ribF family.</text>
</comment>
<dbReference type="SUPFAM" id="SSF82114">
    <property type="entry name" value="Riboflavin kinase-like"/>
    <property type="match status" value="1"/>
</dbReference>
<comment type="catalytic activity">
    <reaction evidence="14 15">
        <text>FMN + ATP + H(+) = FAD + diphosphate</text>
        <dbReference type="Rhea" id="RHEA:17237"/>
        <dbReference type="ChEBI" id="CHEBI:15378"/>
        <dbReference type="ChEBI" id="CHEBI:30616"/>
        <dbReference type="ChEBI" id="CHEBI:33019"/>
        <dbReference type="ChEBI" id="CHEBI:57692"/>
        <dbReference type="ChEBI" id="CHEBI:58210"/>
        <dbReference type="EC" id="2.7.7.2"/>
    </reaction>
</comment>
<dbReference type="EC" id="2.7.1.26" evidence="15"/>
<keyword evidence="5 15" id="KW-0288">FMN</keyword>
<dbReference type="KEGG" id="lby:Lbys_0059"/>
<dbReference type="GO" id="GO:0009398">
    <property type="term" value="P:FMN biosynthetic process"/>
    <property type="evidence" value="ECO:0007669"/>
    <property type="project" value="UniProtKB-UniRule"/>
</dbReference>
<evidence type="ECO:0000256" key="11">
    <source>
        <dbReference type="ARBA" id="ARBA00022840"/>
    </source>
</evidence>
<dbReference type="InterPro" id="IPR015865">
    <property type="entry name" value="Riboflavin_kinase_bac/euk"/>
</dbReference>
<accession>E4RS39</accession>
<dbReference type="Gene3D" id="3.40.50.620">
    <property type="entry name" value="HUPs"/>
    <property type="match status" value="1"/>
</dbReference>
<evidence type="ECO:0000256" key="10">
    <source>
        <dbReference type="ARBA" id="ARBA00022827"/>
    </source>
</evidence>
<evidence type="ECO:0000259" key="16">
    <source>
        <dbReference type="SMART" id="SM00904"/>
    </source>
</evidence>
<dbReference type="InterPro" id="IPR015864">
    <property type="entry name" value="FAD_synthase"/>
</dbReference>
<reference evidence="17 18" key="2">
    <citation type="journal article" date="2011" name="Stand. Genomic Sci.">
        <title>Complete genome sequence of Leadbetterella byssophila type strain (4M15).</title>
        <authorList>
            <person name="Abt B."/>
            <person name="Teshima H."/>
            <person name="Lucas S."/>
            <person name="Lapidus A."/>
            <person name="Del Rio T.G."/>
            <person name="Nolan M."/>
            <person name="Tice H."/>
            <person name="Cheng J.F."/>
            <person name="Pitluck S."/>
            <person name="Liolios K."/>
            <person name="Pagani I."/>
            <person name="Ivanova N."/>
            <person name="Mavromatis K."/>
            <person name="Pati A."/>
            <person name="Tapia R."/>
            <person name="Han C."/>
            <person name="Goodwin L."/>
            <person name="Chen A."/>
            <person name="Palaniappan K."/>
            <person name="Land M."/>
            <person name="Hauser L."/>
            <person name="Chang Y.J."/>
            <person name="Jeffries C.D."/>
            <person name="Rohde M."/>
            <person name="Goker M."/>
            <person name="Tindall B.J."/>
            <person name="Detter J.C."/>
            <person name="Woyke T."/>
            <person name="Bristow J."/>
            <person name="Eisen J.A."/>
            <person name="Markowitz V."/>
            <person name="Hugenholtz P."/>
            <person name="Klenk H.P."/>
            <person name="Kyrpides N.C."/>
        </authorList>
    </citation>
    <scope>NUCLEOTIDE SEQUENCE [LARGE SCALE GENOMIC DNA]</scope>
    <source>
        <strain evidence="18">DSM 17132 / JCM 16389 / KACC 11308 / NBRC 106382 / 4M15</strain>
    </source>
</reference>
<keyword evidence="6 15" id="KW-0808">Transferase</keyword>
<evidence type="ECO:0000256" key="3">
    <source>
        <dbReference type="ARBA" id="ARBA00005201"/>
    </source>
</evidence>
<dbReference type="InterPro" id="IPR023465">
    <property type="entry name" value="Riboflavin_kinase_dom_sf"/>
</dbReference>
<evidence type="ECO:0000256" key="13">
    <source>
        <dbReference type="ARBA" id="ARBA00047880"/>
    </source>
</evidence>
<dbReference type="UniPathway" id="UPA00276">
    <property type="reaction ID" value="UER00406"/>
</dbReference>
<dbReference type="InterPro" id="IPR014729">
    <property type="entry name" value="Rossmann-like_a/b/a_fold"/>
</dbReference>
<organism evidence="17 18">
    <name type="scientific">Leadbetterella byssophila (strain DSM 17132 / JCM 16389 / KACC 11308 / NBRC 106382 / 4M15)</name>
    <dbReference type="NCBI Taxonomy" id="649349"/>
    <lineage>
        <taxon>Bacteria</taxon>
        <taxon>Pseudomonadati</taxon>
        <taxon>Bacteroidota</taxon>
        <taxon>Cytophagia</taxon>
        <taxon>Cytophagales</taxon>
        <taxon>Leadbetterellaceae</taxon>
        <taxon>Leadbetterella</taxon>
    </lineage>
</organism>
<keyword evidence="18" id="KW-1185">Reference proteome</keyword>
<dbReference type="Proteomes" id="UP000007435">
    <property type="component" value="Chromosome"/>
</dbReference>
<dbReference type="Pfam" id="PF01687">
    <property type="entry name" value="Flavokinase"/>
    <property type="match status" value="1"/>
</dbReference>
<dbReference type="FunFam" id="2.40.30.30:FF:000003">
    <property type="entry name" value="Riboflavin biosynthesis protein"/>
    <property type="match status" value="1"/>
</dbReference>
<dbReference type="Pfam" id="PF06574">
    <property type="entry name" value="FAD_syn"/>
    <property type="match status" value="1"/>
</dbReference>